<name>I7CFJ4_MYCHA</name>
<keyword evidence="2" id="KW-1185">Reference proteome</keyword>
<protein>
    <submittedName>
        <fullName evidence="1">Uncharacterized protein</fullName>
    </submittedName>
</protein>
<evidence type="ECO:0000313" key="2">
    <source>
        <dbReference type="Proteomes" id="UP000006502"/>
    </source>
</evidence>
<reference evidence="2" key="2">
    <citation type="submission" date="2012-07" db="EMBL/GenBank/DDBJ databases">
        <title>Complete genome sequence of 'Candidatus Mycoplasma haemolamae'.</title>
        <authorList>
            <person name="Guimaraes A.M.S."/>
            <person name="Toth B."/>
            <person name="Santos A.P."/>
            <person name="Nascimento N.C."/>
            <person name="Sojka J.E."/>
            <person name="Messick J.B."/>
        </authorList>
    </citation>
    <scope>NUCLEOTIDE SEQUENCE [LARGE SCALE GENOMIC DNA]</scope>
    <source>
        <strain evidence="2">Purdue</strain>
    </source>
</reference>
<dbReference type="AlphaFoldDB" id="I7CFJ4"/>
<dbReference type="STRING" id="1212765.MHLP_01980"/>
<dbReference type="KEGG" id="mhl:MHLP_01980"/>
<accession>I7CFJ4</accession>
<dbReference type="EMBL" id="CP003731">
    <property type="protein sequence ID" value="AFO51976.1"/>
    <property type="molecule type" value="Genomic_DNA"/>
</dbReference>
<proteinExistence type="predicted"/>
<organism evidence="1 2">
    <name type="scientific">Mycoplasma haematolamae (strain Purdue)</name>
    <dbReference type="NCBI Taxonomy" id="1212765"/>
    <lineage>
        <taxon>Bacteria</taxon>
        <taxon>Bacillati</taxon>
        <taxon>Mycoplasmatota</taxon>
        <taxon>Mollicutes</taxon>
        <taxon>Mycoplasmataceae</taxon>
        <taxon>Mycoplasma</taxon>
    </lineage>
</organism>
<dbReference type="HOGENOM" id="CLU_1260281_0_0_14"/>
<reference evidence="1 2" key="1">
    <citation type="journal article" date="2012" name="J. Bacteriol.">
        <title>Genome Sequence of "Candidatus Mycoplasma haemolamae" Strain Purdue, a Red Blood Cell Pathogen of Alpacas (Vicugna pacos) and Llamas (Lama glama).</title>
        <authorList>
            <person name="Guimaraes A.M."/>
            <person name="Toth B."/>
            <person name="Santos A.P."/>
            <person name="do Nascimento N.C."/>
            <person name="Kritchevsky J.E."/>
            <person name="Messick J.B."/>
        </authorList>
    </citation>
    <scope>NUCLEOTIDE SEQUENCE [LARGE SCALE GENOMIC DNA]</scope>
    <source>
        <strain evidence="1 2">Purdue</strain>
    </source>
</reference>
<dbReference type="PATRIC" id="fig|1212765.3.peg.445"/>
<gene>
    <name evidence="1" type="ordered locus">MHLP_01980</name>
</gene>
<dbReference type="Proteomes" id="UP000006502">
    <property type="component" value="Chromosome"/>
</dbReference>
<sequence>MLSSKLIAMMIAGSGGIAGSGFGINYYVSGWGSNKDSKVQEKSIAVSPAVISDQQELKETEKVTPLEQKPNTELKVESLSSASSENSCAWYDWSCYSDDEEDDEAVVPEESEQFKGNLYLVKAKDDGFFGSYVYKLTLDKGESLDGTSLFSWEFTSTKSQNKVNSILSSFNDWTTIGSEDLNSVASALKSEQAKLTDCFGEELFSKLQDAVNSLISKSS</sequence>
<evidence type="ECO:0000313" key="1">
    <source>
        <dbReference type="EMBL" id="AFO51976.1"/>
    </source>
</evidence>